<dbReference type="Pfam" id="PF25485">
    <property type="entry name" value="DUF7908"/>
    <property type="match status" value="1"/>
</dbReference>
<gene>
    <name evidence="3" type="ORF">EDD36DRAFT_446713</name>
</gene>
<feature type="compositionally biased region" description="Low complexity" evidence="1">
    <location>
        <begin position="162"/>
        <end position="178"/>
    </location>
</feature>
<feature type="compositionally biased region" description="Polar residues" evidence="1">
    <location>
        <begin position="120"/>
        <end position="131"/>
    </location>
</feature>
<dbReference type="InterPro" id="IPR057230">
    <property type="entry name" value="DUF7908"/>
</dbReference>
<protein>
    <recommendedName>
        <fullName evidence="2">Apple domain-containing protein</fullName>
    </recommendedName>
</protein>
<feature type="compositionally biased region" description="Low complexity" evidence="1">
    <location>
        <begin position="104"/>
        <end position="119"/>
    </location>
</feature>
<name>A0AAN6DPM4_9EURO</name>
<sequence>MGGGGYISTSGSATTQKFAVNATLGSISTLFSIVNDNAHGRRDASSSGGTLQWQNETFGGGQAIFCMYGSIVQVSFNGQAPAGCEEVTLDAVPVGDIISSSGTSVSMGSTSMPTSGYTSAPNGLTTTPNALSSGMSPTTTPSTGISGTATSLPMGSTPMYGSSTSASTSSTVSAYPTSTGPPSCDDRSSYDGTVDDGYLILCDTDLPGYDLLSVPASDLADCIGTCNSYVTSSDAICLAVTYNSSTATDPCTLKSNINTVNRGADAYVQAAIVVDKPYAPTIDFASAGSSGASSTNVQTSAVSSTTTVMSTSTLMGTSSTSVTTTASTTHLVSSVLSTQQSSAPTTTSQTSTPLSTTAQMSSSLSTTRAPPSSTPTMSSSSATTTPSSSPATSHITSTSQTASQMSTVATSTQTTSSTGLSTTRSATTTTTTTTTASYCSATPTTTNLCPTYNHQALNVNGDGSCYEVECSTALQGTQLTGNSTTATSLKTCTAVCNIYNEAIPYGCVGVSFYNSVTGSSPNCILFSSITGTSSTSGVDSGRLMYQGYPSITDPSYAAITTTTAVTTTSAAVTSGTTTTSTTLTSCPPAPTASSCPGNSPYCYAYEYNGNTDDFEVECQTSFTGVALQAIIAFDFEDCAGWCQYANEQGRDVPGDVQGSNCVGFTFQEIPVYTQGGPNNCFRYSSLTCATRNVGSTFDSGRLLFSGYPNMTDYSGSAFHC</sequence>
<feature type="region of interest" description="Disordered" evidence="1">
    <location>
        <begin position="336"/>
        <end position="427"/>
    </location>
</feature>
<dbReference type="Proteomes" id="UP001203852">
    <property type="component" value="Unassembled WGS sequence"/>
</dbReference>
<accession>A0AAN6DPM4</accession>
<feature type="compositionally biased region" description="Low complexity" evidence="1">
    <location>
        <begin position="132"/>
        <end position="151"/>
    </location>
</feature>
<dbReference type="AlphaFoldDB" id="A0AAN6DPM4"/>
<evidence type="ECO:0000313" key="3">
    <source>
        <dbReference type="EMBL" id="KAI1608957.1"/>
    </source>
</evidence>
<organism evidence="3 4">
    <name type="scientific">Exophiala viscosa</name>
    <dbReference type="NCBI Taxonomy" id="2486360"/>
    <lineage>
        <taxon>Eukaryota</taxon>
        <taxon>Fungi</taxon>
        <taxon>Dikarya</taxon>
        <taxon>Ascomycota</taxon>
        <taxon>Pezizomycotina</taxon>
        <taxon>Eurotiomycetes</taxon>
        <taxon>Chaetothyriomycetidae</taxon>
        <taxon>Chaetothyriales</taxon>
        <taxon>Herpotrichiellaceae</taxon>
        <taxon>Exophiala</taxon>
    </lineage>
</organism>
<dbReference type="InterPro" id="IPR003609">
    <property type="entry name" value="Pan_app"/>
</dbReference>
<proteinExistence type="predicted"/>
<dbReference type="EMBL" id="MU404361">
    <property type="protein sequence ID" value="KAI1608957.1"/>
    <property type="molecule type" value="Genomic_DNA"/>
</dbReference>
<evidence type="ECO:0000256" key="1">
    <source>
        <dbReference type="SAM" id="MobiDB-lite"/>
    </source>
</evidence>
<evidence type="ECO:0000259" key="2">
    <source>
        <dbReference type="PROSITE" id="PS50948"/>
    </source>
</evidence>
<reference evidence="3" key="1">
    <citation type="journal article" date="2022" name="bioRxiv">
        <title>Deciphering the potential niche of two novel black yeast fungi from a biological soil crust based on their genomes, phenotypes, and melanin regulation.</title>
        <authorList>
            <consortium name="DOE Joint Genome Institute"/>
            <person name="Carr E.C."/>
            <person name="Barton Q."/>
            <person name="Grambo S."/>
            <person name="Sullivan M."/>
            <person name="Renfro C.M."/>
            <person name="Kuo A."/>
            <person name="Pangilinan J."/>
            <person name="Lipzen A."/>
            <person name="Keymanesh K."/>
            <person name="Savage E."/>
            <person name="Barry K."/>
            <person name="Grigoriev I.V."/>
            <person name="Riekhof W.R."/>
            <person name="Harris S.S."/>
        </authorList>
    </citation>
    <scope>NUCLEOTIDE SEQUENCE</scope>
    <source>
        <strain evidence="3">JF 03-4F</strain>
    </source>
</reference>
<keyword evidence="4" id="KW-1185">Reference proteome</keyword>
<evidence type="ECO:0000313" key="4">
    <source>
        <dbReference type="Proteomes" id="UP001203852"/>
    </source>
</evidence>
<feature type="domain" description="Apple" evidence="2">
    <location>
        <begin position="184"/>
        <end position="271"/>
    </location>
</feature>
<dbReference type="PROSITE" id="PS50948">
    <property type="entry name" value="PAN"/>
    <property type="match status" value="1"/>
</dbReference>
<comment type="caution">
    <text evidence="3">The sequence shown here is derived from an EMBL/GenBank/DDBJ whole genome shotgun (WGS) entry which is preliminary data.</text>
</comment>
<feature type="region of interest" description="Disordered" evidence="1">
    <location>
        <begin position="104"/>
        <end position="189"/>
    </location>
</feature>